<dbReference type="Gene3D" id="3.10.450.50">
    <property type="match status" value="1"/>
</dbReference>
<organism evidence="1 2">
    <name type="scientific">Lottiidibacillus patelloidae</name>
    <dbReference type="NCBI Taxonomy" id="2670334"/>
    <lineage>
        <taxon>Bacteria</taxon>
        <taxon>Bacillati</taxon>
        <taxon>Bacillota</taxon>
        <taxon>Bacilli</taxon>
        <taxon>Bacillales</taxon>
        <taxon>Bacillaceae</taxon>
        <taxon>Lottiidibacillus</taxon>
    </lineage>
</organism>
<sequence length="129" mass="14998">MDVDYVCALKKIYDSFSVLNFDAVTELLHEDIYWREAIGTDQEASILGLNEVKKHVLSQLPIFWERFDIIPIEFIQANEIVVVTTIYDIKEKLSQKRFSTGAAHIWKFKDNKAIELQTFINTVSEKINT</sequence>
<reference evidence="1 2" key="2">
    <citation type="submission" date="2017-09" db="EMBL/GenBank/DDBJ databases">
        <title>Bacillus patelloidae sp. nov., isolated from the intestinal tract of a marine limpet.</title>
        <authorList>
            <person name="Liu R."/>
            <person name="Dong C."/>
            <person name="Shao Z."/>
        </authorList>
    </citation>
    <scope>NUCLEOTIDE SEQUENCE [LARGE SCALE GENOMIC DNA]</scope>
    <source>
        <strain evidence="1 2">SA5d-4</strain>
    </source>
</reference>
<evidence type="ECO:0000313" key="1">
    <source>
        <dbReference type="EMBL" id="OZM56310.1"/>
    </source>
</evidence>
<reference evidence="2" key="1">
    <citation type="submission" date="2017-08" db="EMBL/GenBank/DDBJ databases">
        <authorList>
            <person name="Huang Z."/>
        </authorList>
    </citation>
    <scope>NUCLEOTIDE SEQUENCE [LARGE SCALE GENOMIC DNA]</scope>
    <source>
        <strain evidence="2">SA5d-4</strain>
    </source>
</reference>
<dbReference type="InterPro" id="IPR032710">
    <property type="entry name" value="NTF2-like_dom_sf"/>
</dbReference>
<evidence type="ECO:0008006" key="3">
    <source>
        <dbReference type="Google" id="ProtNLM"/>
    </source>
</evidence>
<dbReference type="AlphaFoldDB" id="A0A263BRH7"/>
<evidence type="ECO:0000313" key="2">
    <source>
        <dbReference type="Proteomes" id="UP000217083"/>
    </source>
</evidence>
<dbReference type="RefSeq" id="WP_094925791.1">
    <property type="nucleotide sequence ID" value="NZ_NPIA01000007.1"/>
</dbReference>
<protein>
    <recommendedName>
        <fullName evidence="3">SnoaL-like domain-containing protein</fullName>
    </recommendedName>
</protein>
<dbReference type="Proteomes" id="UP000217083">
    <property type="component" value="Unassembled WGS sequence"/>
</dbReference>
<dbReference type="EMBL" id="NPIA01000007">
    <property type="protein sequence ID" value="OZM56310.1"/>
    <property type="molecule type" value="Genomic_DNA"/>
</dbReference>
<keyword evidence="2" id="KW-1185">Reference proteome</keyword>
<gene>
    <name evidence="1" type="ORF">CIB95_12915</name>
</gene>
<proteinExistence type="predicted"/>
<dbReference type="SUPFAM" id="SSF54427">
    <property type="entry name" value="NTF2-like"/>
    <property type="match status" value="1"/>
</dbReference>
<comment type="caution">
    <text evidence="1">The sequence shown here is derived from an EMBL/GenBank/DDBJ whole genome shotgun (WGS) entry which is preliminary data.</text>
</comment>
<name>A0A263BRH7_9BACI</name>
<accession>A0A263BRH7</accession>